<feature type="DNA-binding region" description="H-T-H motif" evidence="4">
    <location>
        <begin position="49"/>
        <end position="68"/>
    </location>
</feature>
<protein>
    <submittedName>
        <fullName evidence="7">Transcriptional regulator, TetR family</fullName>
    </submittedName>
</protein>
<evidence type="ECO:0000256" key="1">
    <source>
        <dbReference type="ARBA" id="ARBA00023015"/>
    </source>
</evidence>
<evidence type="ECO:0000256" key="5">
    <source>
        <dbReference type="SAM" id="MobiDB-lite"/>
    </source>
</evidence>
<dbReference type="SUPFAM" id="SSF48498">
    <property type="entry name" value="Tetracyclin repressor-like, C-terminal domain"/>
    <property type="match status" value="1"/>
</dbReference>
<evidence type="ECO:0000256" key="2">
    <source>
        <dbReference type="ARBA" id="ARBA00023125"/>
    </source>
</evidence>
<evidence type="ECO:0000313" key="8">
    <source>
        <dbReference type="Proteomes" id="UP000006377"/>
    </source>
</evidence>
<dbReference type="KEGG" id="pla:Plav_1647"/>
<dbReference type="Proteomes" id="UP000006377">
    <property type="component" value="Chromosome"/>
</dbReference>
<evidence type="ECO:0000256" key="3">
    <source>
        <dbReference type="ARBA" id="ARBA00023163"/>
    </source>
</evidence>
<evidence type="ECO:0000256" key="4">
    <source>
        <dbReference type="PROSITE-ProRule" id="PRU00335"/>
    </source>
</evidence>
<dbReference type="HOGENOM" id="CLU_069356_12_2_5"/>
<accession>A7HTN3</accession>
<feature type="domain" description="HTH tetR-type" evidence="6">
    <location>
        <begin position="26"/>
        <end position="86"/>
    </location>
</feature>
<keyword evidence="3" id="KW-0804">Transcription</keyword>
<feature type="region of interest" description="Disordered" evidence="5">
    <location>
        <begin position="9"/>
        <end position="28"/>
    </location>
</feature>
<dbReference type="SUPFAM" id="SSF46689">
    <property type="entry name" value="Homeodomain-like"/>
    <property type="match status" value="1"/>
</dbReference>
<organism evidence="7 8">
    <name type="scientific">Parvibaculum lavamentivorans (strain DS-1 / DSM 13023 / NCIMB 13966)</name>
    <dbReference type="NCBI Taxonomy" id="402881"/>
    <lineage>
        <taxon>Bacteria</taxon>
        <taxon>Pseudomonadati</taxon>
        <taxon>Pseudomonadota</taxon>
        <taxon>Alphaproteobacteria</taxon>
        <taxon>Hyphomicrobiales</taxon>
        <taxon>Parvibaculaceae</taxon>
        <taxon>Parvibaculum</taxon>
    </lineage>
</organism>
<dbReference type="GO" id="GO:0000976">
    <property type="term" value="F:transcription cis-regulatory region binding"/>
    <property type="evidence" value="ECO:0007669"/>
    <property type="project" value="TreeGrafter"/>
</dbReference>
<dbReference type="OrthoDB" id="7185252at2"/>
<dbReference type="InterPro" id="IPR001647">
    <property type="entry name" value="HTH_TetR"/>
</dbReference>
<dbReference type="STRING" id="402881.Plav_1647"/>
<dbReference type="InterPro" id="IPR050109">
    <property type="entry name" value="HTH-type_TetR-like_transc_reg"/>
</dbReference>
<evidence type="ECO:0000259" key="6">
    <source>
        <dbReference type="PROSITE" id="PS50977"/>
    </source>
</evidence>
<keyword evidence="8" id="KW-1185">Reference proteome</keyword>
<dbReference type="EMBL" id="CP000774">
    <property type="protein sequence ID" value="ABS63266.1"/>
    <property type="molecule type" value="Genomic_DNA"/>
</dbReference>
<sequence length="215" mass="24054">MTKLLKAAARKADAADAPPRRAGKKERTRQEIYRTAMRLFAEDDYDKVTIEDICAGAGVAKATFFLHFAGKAALITAFNEEITQAMSERLAEHKGTAEEQLFFIASVFEEAWRDNATVMRKMLSEYMDQPAKHLVATDLNKSVIDLVSSILRRGQERGEFRPGFTPEVGAAAIVATWSAITAWWQEHPETDTSTFNREFLDIALNGLKAKPEGRK</sequence>
<name>A7HTN3_PARL1</name>
<keyword evidence="1" id="KW-0805">Transcription regulation</keyword>
<dbReference type="AlphaFoldDB" id="A7HTN3"/>
<dbReference type="PANTHER" id="PTHR30055">
    <property type="entry name" value="HTH-TYPE TRANSCRIPTIONAL REGULATOR RUTR"/>
    <property type="match status" value="1"/>
</dbReference>
<reference evidence="7 8" key="1">
    <citation type="journal article" date="2011" name="Stand. Genomic Sci.">
        <title>Complete genome sequence of Parvibaculum lavamentivorans type strain (DS-1(T)).</title>
        <authorList>
            <person name="Schleheck D."/>
            <person name="Weiss M."/>
            <person name="Pitluck S."/>
            <person name="Bruce D."/>
            <person name="Land M.L."/>
            <person name="Han S."/>
            <person name="Saunders E."/>
            <person name="Tapia R."/>
            <person name="Detter C."/>
            <person name="Brettin T."/>
            <person name="Han J."/>
            <person name="Woyke T."/>
            <person name="Goodwin L."/>
            <person name="Pennacchio L."/>
            <person name="Nolan M."/>
            <person name="Cook A.M."/>
            <person name="Kjelleberg S."/>
            <person name="Thomas T."/>
        </authorList>
    </citation>
    <scope>NUCLEOTIDE SEQUENCE [LARGE SCALE GENOMIC DNA]</scope>
    <source>
        <strain evidence="8">DS-1 / DSM 13023 / NCIMB 13966</strain>
    </source>
</reference>
<dbReference type="Pfam" id="PF00440">
    <property type="entry name" value="TetR_N"/>
    <property type="match status" value="1"/>
</dbReference>
<dbReference type="Gene3D" id="1.10.357.10">
    <property type="entry name" value="Tetracycline Repressor, domain 2"/>
    <property type="match status" value="1"/>
</dbReference>
<dbReference type="InterPro" id="IPR009057">
    <property type="entry name" value="Homeodomain-like_sf"/>
</dbReference>
<dbReference type="eggNOG" id="COG1309">
    <property type="taxonomic scope" value="Bacteria"/>
</dbReference>
<gene>
    <name evidence="7" type="ordered locus">Plav_1647</name>
</gene>
<evidence type="ECO:0000313" key="7">
    <source>
        <dbReference type="EMBL" id="ABS63266.1"/>
    </source>
</evidence>
<dbReference type="PROSITE" id="PS50977">
    <property type="entry name" value="HTH_TETR_2"/>
    <property type="match status" value="1"/>
</dbReference>
<dbReference type="RefSeq" id="WP_012110557.1">
    <property type="nucleotide sequence ID" value="NC_009719.1"/>
</dbReference>
<dbReference type="PANTHER" id="PTHR30055:SF234">
    <property type="entry name" value="HTH-TYPE TRANSCRIPTIONAL REGULATOR BETI"/>
    <property type="match status" value="1"/>
</dbReference>
<dbReference type="GO" id="GO:0003700">
    <property type="term" value="F:DNA-binding transcription factor activity"/>
    <property type="evidence" value="ECO:0007669"/>
    <property type="project" value="TreeGrafter"/>
</dbReference>
<dbReference type="InterPro" id="IPR036271">
    <property type="entry name" value="Tet_transcr_reg_TetR-rel_C_sf"/>
</dbReference>
<dbReference type="PRINTS" id="PR00455">
    <property type="entry name" value="HTHTETR"/>
</dbReference>
<keyword evidence="2 4" id="KW-0238">DNA-binding</keyword>
<proteinExistence type="predicted"/>